<evidence type="ECO:0000256" key="1">
    <source>
        <dbReference type="ARBA" id="ARBA00005964"/>
    </source>
</evidence>
<keyword evidence="2 4" id="KW-0378">Hydrolase</keyword>
<keyword evidence="7" id="KW-1185">Reference proteome</keyword>
<dbReference type="GO" id="GO:0016787">
    <property type="term" value="F:hydrolase activity"/>
    <property type="evidence" value="ECO:0007669"/>
    <property type="project" value="UniProtKB-KW"/>
</dbReference>
<name>A0AAV7MFK7_PLEWA</name>
<evidence type="ECO:0000313" key="7">
    <source>
        <dbReference type="Proteomes" id="UP001066276"/>
    </source>
</evidence>
<protein>
    <recommendedName>
        <fullName evidence="4">Carboxylic ester hydrolase</fullName>
        <ecNumber evidence="4">3.1.1.-</ecNumber>
    </recommendedName>
</protein>
<dbReference type="InterPro" id="IPR029058">
    <property type="entry name" value="AB_hydrolase_fold"/>
</dbReference>
<evidence type="ECO:0000256" key="3">
    <source>
        <dbReference type="ARBA" id="ARBA00023157"/>
    </source>
</evidence>
<evidence type="ECO:0000256" key="2">
    <source>
        <dbReference type="ARBA" id="ARBA00022801"/>
    </source>
</evidence>
<dbReference type="EMBL" id="JANPWB010000014">
    <property type="protein sequence ID" value="KAJ1102541.1"/>
    <property type="molecule type" value="Genomic_DNA"/>
</dbReference>
<dbReference type="Proteomes" id="UP001066276">
    <property type="component" value="Chromosome 10"/>
</dbReference>
<keyword evidence="4" id="KW-0732">Signal</keyword>
<feature type="domain" description="Carboxylesterase type B" evidence="5">
    <location>
        <begin position="31"/>
        <end position="547"/>
    </location>
</feature>
<keyword evidence="3" id="KW-1015">Disulfide bond</keyword>
<dbReference type="SUPFAM" id="SSF53474">
    <property type="entry name" value="alpha/beta-Hydrolases"/>
    <property type="match status" value="1"/>
</dbReference>
<dbReference type="InterPro" id="IPR019819">
    <property type="entry name" value="Carboxylesterase_B_CS"/>
</dbReference>
<organism evidence="6 7">
    <name type="scientific">Pleurodeles waltl</name>
    <name type="common">Iberian ribbed newt</name>
    <dbReference type="NCBI Taxonomy" id="8319"/>
    <lineage>
        <taxon>Eukaryota</taxon>
        <taxon>Metazoa</taxon>
        <taxon>Chordata</taxon>
        <taxon>Craniata</taxon>
        <taxon>Vertebrata</taxon>
        <taxon>Euteleostomi</taxon>
        <taxon>Amphibia</taxon>
        <taxon>Batrachia</taxon>
        <taxon>Caudata</taxon>
        <taxon>Salamandroidea</taxon>
        <taxon>Salamandridae</taxon>
        <taxon>Pleurodelinae</taxon>
        <taxon>Pleurodeles</taxon>
    </lineage>
</organism>
<comment type="caution">
    <text evidence="6">The sequence shown here is derived from an EMBL/GenBank/DDBJ whole genome shotgun (WGS) entry which is preliminary data.</text>
</comment>
<dbReference type="PROSITE" id="PS00122">
    <property type="entry name" value="CARBOXYLESTERASE_B_1"/>
    <property type="match status" value="1"/>
</dbReference>
<dbReference type="InterPro" id="IPR019826">
    <property type="entry name" value="Carboxylesterase_B_AS"/>
</dbReference>
<gene>
    <name evidence="6" type="ORF">NDU88_007586</name>
</gene>
<evidence type="ECO:0000259" key="5">
    <source>
        <dbReference type="Pfam" id="PF00135"/>
    </source>
</evidence>
<dbReference type="EC" id="3.1.1.-" evidence="4"/>
<dbReference type="PANTHER" id="PTHR11559">
    <property type="entry name" value="CARBOXYLESTERASE"/>
    <property type="match status" value="1"/>
</dbReference>
<dbReference type="InterPro" id="IPR002018">
    <property type="entry name" value="CarbesteraseB"/>
</dbReference>
<comment type="similarity">
    <text evidence="1 4">Belongs to the type-B carboxylesterase/lipase family.</text>
</comment>
<dbReference type="InterPro" id="IPR050309">
    <property type="entry name" value="Type-B_Carboxylest/Lipase"/>
</dbReference>
<dbReference type="Gene3D" id="3.40.50.1820">
    <property type="entry name" value="alpha/beta hydrolase"/>
    <property type="match status" value="1"/>
</dbReference>
<dbReference type="CDD" id="cd00312">
    <property type="entry name" value="Esterase_lipase"/>
    <property type="match status" value="1"/>
</dbReference>
<dbReference type="Pfam" id="PF00135">
    <property type="entry name" value="COesterase"/>
    <property type="match status" value="1"/>
</dbReference>
<proteinExistence type="inferred from homology"/>
<dbReference type="AlphaFoldDB" id="A0AAV7MFK7"/>
<evidence type="ECO:0000256" key="4">
    <source>
        <dbReference type="RuleBase" id="RU361235"/>
    </source>
</evidence>
<evidence type="ECO:0000313" key="6">
    <source>
        <dbReference type="EMBL" id="KAJ1102541.1"/>
    </source>
</evidence>
<dbReference type="FunFam" id="3.40.50.1820:FF:000011">
    <property type="entry name" value="Carboxylic ester hydrolase"/>
    <property type="match status" value="1"/>
</dbReference>
<reference evidence="6" key="1">
    <citation type="journal article" date="2022" name="bioRxiv">
        <title>Sequencing and chromosome-scale assembly of the giantPleurodeles waltlgenome.</title>
        <authorList>
            <person name="Brown T."/>
            <person name="Elewa A."/>
            <person name="Iarovenko S."/>
            <person name="Subramanian E."/>
            <person name="Araus A.J."/>
            <person name="Petzold A."/>
            <person name="Susuki M."/>
            <person name="Suzuki K.-i.T."/>
            <person name="Hayashi T."/>
            <person name="Toyoda A."/>
            <person name="Oliveira C."/>
            <person name="Osipova E."/>
            <person name="Leigh N.D."/>
            <person name="Simon A."/>
            <person name="Yun M.H."/>
        </authorList>
    </citation>
    <scope>NUCLEOTIDE SEQUENCE</scope>
    <source>
        <strain evidence="6">20211129_DDA</strain>
        <tissue evidence="6">Liver</tissue>
    </source>
</reference>
<accession>A0AAV7MFK7</accession>
<sequence>MASCKETLLLLTLLGTLCLVTSDPQGSPTTNPRVQSKHGWLEGLQLNVKGTDRTVNAFLGVPFAKPPVGSRRFARPEAPEPWNDVRNATSNPKMCLQTMDAFKILETIFEVEIPTMPASEDCLYLNVYSPSEATRDSKLPVMVWIHGGGFTMGSASMLDGSPLAALEDVVVVSIQYRLGVLGFLSSADEHAPGNWGFLDQVRALEWVKESIQDFGGDPNSVTIFGESAGGVSTSAHLLSPLSKGLFHKAISESGVLVYPGMVTDNMNIIRNIAHNIANKSGCESTDSASIVACLRKKPEEHFLDLQTRERTMFLPGFVDGYFFLNSPEKLLKAKQINQLPHLLGCNDDEFGWILPNLMNLTDLRNGLDKENVDTAMGAVRGLLGTEPEAFHLLKKEYLDDAKNSSERRDNFLQMVGDIMFVVPTVVRARYHRDAGLPTYLYEFRHAPSIFRRLRPSYVTADHADEVYFLAGSAFLDGPPATQISLTEVEKALSKTMMKQWANFARSGNPNGAGLPVWPLYDADEKYLVIDLEPKVEQKLKDSRVTFWTQTLPQKLQEAQKQRKVV</sequence>
<feature type="signal peptide" evidence="4">
    <location>
        <begin position="1"/>
        <end position="22"/>
    </location>
</feature>
<feature type="chain" id="PRO_5043111088" description="Carboxylic ester hydrolase" evidence="4">
    <location>
        <begin position="23"/>
        <end position="565"/>
    </location>
</feature>
<dbReference type="PROSITE" id="PS00941">
    <property type="entry name" value="CARBOXYLESTERASE_B_2"/>
    <property type="match status" value="1"/>
</dbReference>